<proteinExistence type="predicted"/>
<dbReference type="AlphaFoldDB" id="A0A182WPK0"/>
<dbReference type="Proteomes" id="UP000075920">
    <property type="component" value="Unassembled WGS sequence"/>
</dbReference>
<protein>
    <submittedName>
        <fullName evidence="1">Uncharacterized protein</fullName>
    </submittedName>
</protein>
<reference evidence="2" key="1">
    <citation type="submission" date="2013-03" db="EMBL/GenBank/DDBJ databases">
        <title>The Genome Sequence of Anopheles minimus MINIMUS1.</title>
        <authorList>
            <consortium name="The Broad Institute Genomics Platform"/>
            <person name="Neafsey D.E."/>
            <person name="Walton C."/>
            <person name="Walker B."/>
            <person name="Young S.K."/>
            <person name="Zeng Q."/>
            <person name="Gargeya S."/>
            <person name="Fitzgerald M."/>
            <person name="Haas B."/>
            <person name="Abouelleil A."/>
            <person name="Allen A.W."/>
            <person name="Alvarado L."/>
            <person name="Arachchi H.M."/>
            <person name="Berlin A.M."/>
            <person name="Chapman S.B."/>
            <person name="Gainer-Dewar J."/>
            <person name="Goldberg J."/>
            <person name="Griggs A."/>
            <person name="Gujja S."/>
            <person name="Hansen M."/>
            <person name="Howarth C."/>
            <person name="Imamovic A."/>
            <person name="Ireland A."/>
            <person name="Larimer J."/>
            <person name="McCowan C."/>
            <person name="Murphy C."/>
            <person name="Pearson M."/>
            <person name="Poon T.W."/>
            <person name="Priest M."/>
            <person name="Roberts A."/>
            <person name="Saif S."/>
            <person name="Shea T."/>
            <person name="Sisk P."/>
            <person name="Sykes S."/>
            <person name="Wortman J."/>
            <person name="Nusbaum C."/>
            <person name="Birren B."/>
        </authorList>
    </citation>
    <scope>NUCLEOTIDE SEQUENCE [LARGE SCALE GENOMIC DNA]</scope>
    <source>
        <strain evidence="2">MINIMUS1</strain>
    </source>
</reference>
<evidence type="ECO:0000313" key="2">
    <source>
        <dbReference type="Proteomes" id="UP000075920"/>
    </source>
</evidence>
<keyword evidence="2" id="KW-1185">Reference proteome</keyword>
<accession>A0A182WPK0</accession>
<dbReference type="VEuPathDB" id="VectorBase:AMIN014598"/>
<sequence length="23" mass="2908">MSFSVRKSGPYLNWYRVWSRCRE</sequence>
<reference evidence="1" key="2">
    <citation type="submission" date="2020-05" db="UniProtKB">
        <authorList>
            <consortium name="EnsemblMetazoa"/>
        </authorList>
    </citation>
    <scope>IDENTIFICATION</scope>
    <source>
        <strain evidence="1">MINIMUS1</strain>
    </source>
</reference>
<organism evidence="1 2">
    <name type="scientific">Anopheles minimus</name>
    <dbReference type="NCBI Taxonomy" id="112268"/>
    <lineage>
        <taxon>Eukaryota</taxon>
        <taxon>Metazoa</taxon>
        <taxon>Ecdysozoa</taxon>
        <taxon>Arthropoda</taxon>
        <taxon>Hexapoda</taxon>
        <taxon>Insecta</taxon>
        <taxon>Pterygota</taxon>
        <taxon>Neoptera</taxon>
        <taxon>Endopterygota</taxon>
        <taxon>Diptera</taxon>
        <taxon>Nematocera</taxon>
        <taxon>Culicoidea</taxon>
        <taxon>Culicidae</taxon>
        <taxon>Anophelinae</taxon>
        <taxon>Anopheles</taxon>
    </lineage>
</organism>
<name>A0A182WPK0_9DIPT</name>
<evidence type="ECO:0000313" key="1">
    <source>
        <dbReference type="EnsemblMetazoa" id="AMIN014598-PA"/>
    </source>
</evidence>
<dbReference type="EnsemblMetazoa" id="AMIN014598-RA">
    <property type="protein sequence ID" value="AMIN014598-PA"/>
    <property type="gene ID" value="AMIN014598"/>
</dbReference>